<feature type="transmembrane region" description="Helical" evidence="8">
    <location>
        <begin position="273"/>
        <end position="292"/>
    </location>
</feature>
<dbReference type="PROSITE" id="PS01124">
    <property type="entry name" value="HTH_ARAC_FAMILY_2"/>
    <property type="match status" value="1"/>
</dbReference>
<keyword evidence="9" id="KW-0732">Signal</keyword>
<dbReference type="Pfam" id="PF12833">
    <property type="entry name" value="HTH_18"/>
    <property type="match status" value="1"/>
</dbReference>
<feature type="chain" id="PRO_5046587949" description="histidine kinase" evidence="9">
    <location>
        <begin position="26"/>
        <end position="905"/>
    </location>
</feature>
<dbReference type="Gene3D" id="1.10.287.130">
    <property type="match status" value="1"/>
</dbReference>
<dbReference type="SMART" id="SM00387">
    <property type="entry name" value="HATPase_c"/>
    <property type="match status" value="1"/>
</dbReference>
<keyword evidence="5" id="KW-0238">DNA-binding</keyword>
<keyword evidence="8" id="KW-0472">Membrane</keyword>
<dbReference type="Pfam" id="PF07695">
    <property type="entry name" value="7TMR-DISM_7TM"/>
    <property type="match status" value="1"/>
</dbReference>
<comment type="catalytic activity">
    <reaction evidence="1">
        <text>ATP + protein L-histidine = ADP + protein N-phospho-L-histidine.</text>
        <dbReference type="EC" id="2.7.13.3"/>
    </reaction>
</comment>
<evidence type="ECO:0000256" key="8">
    <source>
        <dbReference type="SAM" id="Phobius"/>
    </source>
</evidence>
<protein>
    <recommendedName>
        <fullName evidence="2">histidine kinase</fullName>
        <ecNumber evidence="2">2.7.13.3</ecNumber>
    </recommendedName>
</protein>
<feature type="modified residue" description="4-aspartylphosphate" evidence="7">
    <location>
        <position position="709"/>
    </location>
</feature>
<evidence type="ECO:0000259" key="11">
    <source>
        <dbReference type="PROSITE" id="PS50109"/>
    </source>
</evidence>
<keyword evidence="4" id="KW-0805">Transcription regulation</keyword>
<evidence type="ECO:0000313" key="14">
    <source>
        <dbReference type="Proteomes" id="UP001172083"/>
    </source>
</evidence>
<evidence type="ECO:0000256" key="6">
    <source>
        <dbReference type="ARBA" id="ARBA00023163"/>
    </source>
</evidence>
<keyword evidence="8" id="KW-0812">Transmembrane</keyword>
<accession>A0ABT8L5K1</accession>
<evidence type="ECO:0000256" key="1">
    <source>
        <dbReference type="ARBA" id="ARBA00000085"/>
    </source>
</evidence>
<keyword evidence="8" id="KW-1133">Transmembrane helix</keyword>
<dbReference type="SUPFAM" id="SSF46689">
    <property type="entry name" value="Homeodomain-like"/>
    <property type="match status" value="1"/>
</dbReference>
<feature type="transmembrane region" description="Helical" evidence="8">
    <location>
        <begin position="183"/>
        <end position="205"/>
    </location>
</feature>
<evidence type="ECO:0000256" key="2">
    <source>
        <dbReference type="ARBA" id="ARBA00012438"/>
    </source>
</evidence>
<dbReference type="Gene3D" id="3.30.565.10">
    <property type="entry name" value="Histidine kinase-like ATPase, C-terminal domain"/>
    <property type="match status" value="1"/>
</dbReference>
<feature type="transmembrane region" description="Helical" evidence="8">
    <location>
        <begin position="212"/>
        <end position="231"/>
    </location>
</feature>
<dbReference type="PRINTS" id="PR00344">
    <property type="entry name" value="BCTRLSENSOR"/>
</dbReference>
<dbReference type="CDD" id="cd00075">
    <property type="entry name" value="HATPase"/>
    <property type="match status" value="1"/>
</dbReference>
<dbReference type="PROSITE" id="PS50109">
    <property type="entry name" value="HIS_KIN"/>
    <property type="match status" value="1"/>
</dbReference>
<keyword evidence="3 7" id="KW-0597">Phosphoprotein</keyword>
<dbReference type="PROSITE" id="PS00041">
    <property type="entry name" value="HTH_ARAC_FAMILY_1"/>
    <property type="match status" value="1"/>
</dbReference>
<feature type="signal peptide" evidence="9">
    <location>
        <begin position="1"/>
        <end position="25"/>
    </location>
</feature>
<dbReference type="EC" id="2.7.13.3" evidence="2"/>
<keyword evidence="13" id="KW-0067">ATP-binding</keyword>
<dbReference type="InterPro" id="IPR036890">
    <property type="entry name" value="HATPase_C_sf"/>
</dbReference>
<dbReference type="InterPro" id="IPR003594">
    <property type="entry name" value="HATPase_dom"/>
</dbReference>
<dbReference type="PANTHER" id="PTHR43547:SF2">
    <property type="entry name" value="HYBRID SIGNAL TRANSDUCTION HISTIDINE KINASE C"/>
    <property type="match status" value="1"/>
</dbReference>
<feature type="transmembrane region" description="Helical" evidence="8">
    <location>
        <begin position="243"/>
        <end position="266"/>
    </location>
</feature>
<dbReference type="InterPro" id="IPR001789">
    <property type="entry name" value="Sig_transdc_resp-reg_receiver"/>
</dbReference>
<dbReference type="SMART" id="SM00388">
    <property type="entry name" value="HisKA"/>
    <property type="match status" value="1"/>
</dbReference>
<dbReference type="GO" id="GO:0005524">
    <property type="term" value="F:ATP binding"/>
    <property type="evidence" value="ECO:0007669"/>
    <property type="project" value="UniProtKB-KW"/>
</dbReference>
<proteinExistence type="predicted"/>
<evidence type="ECO:0000256" key="5">
    <source>
        <dbReference type="ARBA" id="ARBA00023125"/>
    </source>
</evidence>
<feature type="domain" description="Response regulatory" evidence="12">
    <location>
        <begin position="661"/>
        <end position="776"/>
    </location>
</feature>
<dbReference type="InterPro" id="IPR009057">
    <property type="entry name" value="Homeodomain-like_sf"/>
</dbReference>
<dbReference type="EMBL" id="JAUJEB010000001">
    <property type="protein sequence ID" value="MDN5212993.1"/>
    <property type="molecule type" value="Genomic_DNA"/>
</dbReference>
<evidence type="ECO:0000256" key="7">
    <source>
        <dbReference type="PROSITE-ProRule" id="PRU00169"/>
    </source>
</evidence>
<keyword evidence="13" id="KW-0547">Nucleotide-binding</keyword>
<evidence type="ECO:0000313" key="13">
    <source>
        <dbReference type="EMBL" id="MDN5212993.1"/>
    </source>
</evidence>
<dbReference type="CDD" id="cd17574">
    <property type="entry name" value="REC_OmpR"/>
    <property type="match status" value="1"/>
</dbReference>
<dbReference type="InterPro" id="IPR036097">
    <property type="entry name" value="HisK_dim/P_sf"/>
</dbReference>
<evidence type="ECO:0000256" key="3">
    <source>
        <dbReference type="ARBA" id="ARBA00022553"/>
    </source>
</evidence>
<dbReference type="SMART" id="SM00448">
    <property type="entry name" value="REC"/>
    <property type="match status" value="1"/>
</dbReference>
<dbReference type="SUPFAM" id="SSF47384">
    <property type="entry name" value="Homodimeric domain of signal transducing histidine kinase"/>
    <property type="match status" value="1"/>
</dbReference>
<dbReference type="InterPro" id="IPR018060">
    <property type="entry name" value="HTH_AraC"/>
</dbReference>
<keyword evidence="14" id="KW-1185">Reference proteome</keyword>
<dbReference type="Gene3D" id="1.10.10.60">
    <property type="entry name" value="Homeodomain-like"/>
    <property type="match status" value="2"/>
</dbReference>
<dbReference type="InterPro" id="IPR011006">
    <property type="entry name" value="CheY-like_superfamily"/>
</dbReference>
<gene>
    <name evidence="13" type="ORF">QQ020_13080</name>
</gene>
<feature type="domain" description="HTH araC/xylS-type" evidence="10">
    <location>
        <begin position="803"/>
        <end position="903"/>
    </location>
</feature>
<evidence type="ECO:0000259" key="10">
    <source>
        <dbReference type="PROSITE" id="PS01124"/>
    </source>
</evidence>
<reference evidence="13" key="1">
    <citation type="submission" date="2023-06" db="EMBL/GenBank/DDBJ databases">
        <title>Genomic of Agaribacillus aureum.</title>
        <authorList>
            <person name="Wang G."/>
        </authorList>
    </citation>
    <scope>NUCLEOTIDE SEQUENCE</scope>
    <source>
        <strain evidence="13">BMA12</strain>
    </source>
</reference>
<dbReference type="Pfam" id="PF02518">
    <property type="entry name" value="HATPase_c"/>
    <property type="match status" value="1"/>
</dbReference>
<dbReference type="Pfam" id="PF00072">
    <property type="entry name" value="Response_reg"/>
    <property type="match status" value="1"/>
</dbReference>
<name>A0ABT8L5K1_9BACT</name>
<dbReference type="SUPFAM" id="SSF52172">
    <property type="entry name" value="CheY-like"/>
    <property type="match status" value="1"/>
</dbReference>
<dbReference type="Gene3D" id="3.40.50.2300">
    <property type="match status" value="1"/>
</dbReference>
<evidence type="ECO:0000256" key="9">
    <source>
        <dbReference type="SAM" id="SignalP"/>
    </source>
</evidence>
<dbReference type="InterPro" id="IPR004358">
    <property type="entry name" value="Sig_transdc_His_kin-like_C"/>
</dbReference>
<feature type="transmembrane region" description="Helical" evidence="8">
    <location>
        <begin position="298"/>
        <end position="319"/>
    </location>
</feature>
<dbReference type="InterPro" id="IPR018062">
    <property type="entry name" value="HTH_AraC-typ_CS"/>
</dbReference>
<dbReference type="SUPFAM" id="SSF55874">
    <property type="entry name" value="ATPase domain of HSP90 chaperone/DNA topoisomerase II/histidine kinase"/>
    <property type="match status" value="1"/>
</dbReference>
<feature type="domain" description="Histidine kinase" evidence="11">
    <location>
        <begin position="420"/>
        <end position="635"/>
    </location>
</feature>
<dbReference type="InterPro" id="IPR005467">
    <property type="entry name" value="His_kinase_dom"/>
</dbReference>
<comment type="caution">
    <text evidence="13">The sequence shown here is derived from an EMBL/GenBank/DDBJ whole genome shotgun (WGS) entry which is preliminary data.</text>
</comment>
<dbReference type="SMART" id="SM00342">
    <property type="entry name" value="HTH_ARAC"/>
    <property type="match status" value="1"/>
</dbReference>
<feature type="transmembrane region" description="Helical" evidence="8">
    <location>
        <begin position="331"/>
        <end position="350"/>
    </location>
</feature>
<organism evidence="13 14">
    <name type="scientific">Agaribacillus aureus</name>
    <dbReference type="NCBI Taxonomy" id="3051825"/>
    <lineage>
        <taxon>Bacteria</taxon>
        <taxon>Pseudomonadati</taxon>
        <taxon>Bacteroidota</taxon>
        <taxon>Cytophagia</taxon>
        <taxon>Cytophagales</taxon>
        <taxon>Splendidivirgaceae</taxon>
        <taxon>Agaribacillus</taxon>
    </lineage>
</organism>
<dbReference type="PANTHER" id="PTHR43547">
    <property type="entry name" value="TWO-COMPONENT HISTIDINE KINASE"/>
    <property type="match status" value="1"/>
</dbReference>
<dbReference type="InterPro" id="IPR003661">
    <property type="entry name" value="HisK_dim/P_dom"/>
</dbReference>
<keyword evidence="6" id="KW-0804">Transcription</keyword>
<dbReference type="PROSITE" id="PS50110">
    <property type="entry name" value="RESPONSE_REGULATORY"/>
    <property type="match status" value="1"/>
</dbReference>
<dbReference type="RefSeq" id="WP_346758309.1">
    <property type="nucleotide sequence ID" value="NZ_JAUJEB010000001.1"/>
</dbReference>
<dbReference type="InterPro" id="IPR011623">
    <property type="entry name" value="7TMR_DISM_rcpt_extracell_dom1"/>
</dbReference>
<dbReference type="Pfam" id="PF00512">
    <property type="entry name" value="HisKA"/>
    <property type="match status" value="1"/>
</dbReference>
<evidence type="ECO:0000256" key="4">
    <source>
        <dbReference type="ARBA" id="ARBA00023015"/>
    </source>
</evidence>
<sequence length="905" mass="103260">MQKKAPFQMTQVLAVSLLFIGALFAPDKVSEDVLSIAIHQGDISSEAPSESINWAGLEEFGSMDNTTSVYWLRLTYHGSGYGTNDPMREGVLLLSLFFDKVASFKSPGAKQAISITGKMVDYKDRSIAKGFYKNAIPLHFDDSNTCYIKLTCYRSETLINRSLTDLEYLSLAGFEKRYTQIQVLFVLITGMEVLLILIFLYMTYLNRSGENIFYVLLILTGVLVSIIHFQVFDQLLGLSPSALSILEFSSMVIMIYSFSAFSAYYLRLKEHAVFWHRAMIFPYIFVVIPLYIYTDHQYLIPAVQVYFFITISSIAIGLIRSYKKYAHRVHVFLLALGNNFLMAVATIMALKDILPHHFLTVSFMYLSFVLRDIIFVIDLVKEFFNNKTSMKLKEVEVGRLQKEKEELKKIEKSKTTFFNNISHELRTPLTLLLAPLKNVLTHEKLPGDLKQELDMSMKNGTYLLQLVNEMLDLSKLNNGELSILKKKRAVVPILSGIIESFKKYAREKEQTIYLTFPSDKISIDIDQVMFEKIIINLLSNAIKYSPPQKDIQVKVKEYGQTVIISVEDAGIGISGSDIDKIFDRYYQVDANSAVGGTGLGLSIVKEFMEMHGGKVEVKSQIGKGSVFTLAFNVAQENGKREKDVASQAINSLKSIDPSKPLLLLVEDNRDMRQYLDHHMTEYNIFEAGNGLEALELLKSIPRPDLILTDYMMPVMDGAVFIQKLKRDEVFSMIPVIFLTARTLQRDKVEILNLGVDDYIIKPFDLQELKLRINISLKNSQRKNKSTAISADEFPLSEMAQFKKNLDTYIIQNIQNQKLSVLDLAYHFVISETSVRRKIKTVTGQTPAAYIREIRLQLAKRKIEFKERSSISEIAHELGMSNLSHFTQAFKKRFGKLPSEYFEKFY</sequence>
<evidence type="ECO:0000259" key="12">
    <source>
        <dbReference type="PROSITE" id="PS50110"/>
    </source>
</evidence>
<dbReference type="Proteomes" id="UP001172083">
    <property type="component" value="Unassembled WGS sequence"/>
</dbReference>